<dbReference type="PIRSF" id="PIRSF008757">
    <property type="entry name" value="UCP008757"/>
    <property type="match status" value="1"/>
</dbReference>
<dbReference type="NCBIfam" id="NF002696">
    <property type="entry name" value="PRK02487.1-5"/>
    <property type="match status" value="1"/>
</dbReference>
<dbReference type="InterPro" id="IPR005624">
    <property type="entry name" value="PduO/GlcC-like"/>
</dbReference>
<gene>
    <name evidence="1" type="ORF">Q760_01125</name>
</gene>
<dbReference type="STRING" id="1408250.Q760_01125"/>
<proteinExistence type="predicted"/>
<dbReference type="InterPro" id="IPR010371">
    <property type="entry name" value="YBR137W-like"/>
</dbReference>
<name>A0A0A0B6S3_9CELL</name>
<accession>A0A0A0B6S3</accession>
<reference evidence="1 2" key="1">
    <citation type="submission" date="2013-10" db="EMBL/GenBank/DDBJ databases">
        <authorList>
            <person name="Wang G."/>
            <person name="Zhuang W."/>
        </authorList>
    </citation>
    <scope>NUCLEOTIDE SEQUENCE [LARGE SCALE GENOMIC DNA]</scope>
    <source>
        <strain evidence="1 2">DSM 20118</strain>
    </source>
</reference>
<dbReference type="InterPro" id="IPR038084">
    <property type="entry name" value="PduO/GlcC-like_sf"/>
</dbReference>
<keyword evidence="2" id="KW-1185">Reference proteome</keyword>
<dbReference type="EMBL" id="AXNT01000104">
    <property type="protein sequence ID" value="KGM01464.1"/>
    <property type="molecule type" value="Genomic_DNA"/>
</dbReference>
<evidence type="ECO:0000313" key="1">
    <source>
        <dbReference type="EMBL" id="KGM01464.1"/>
    </source>
</evidence>
<dbReference type="PANTHER" id="PTHR28255">
    <property type="match status" value="1"/>
</dbReference>
<dbReference type="SUPFAM" id="SSF143744">
    <property type="entry name" value="GlcG-like"/>
    <property type="match status" value="1"/>
</dbReference>
<dbReference type="Gene3D" id="3.30.450.150">
    <property type="entry name" value="Haem-degrading domain"/>
    <property type="match status" value="1"/>
</dbReference>
<evidence type="ECO:0000313" key="2">
    <source>
        <dbReference type="Proteomes" id="UP000029833"/>
    </source>
</evidence>
<sequence length="167" mass="17888">MTDATPTVPFSDPALLAELLAQEERLVLPHLDHDDAWRLGTLVAGLAEERGLSVVVRVELDGEEGPHTVFQRAFAGSTPANDWWLGRKAAVVRHFGHSSFAVGTRFRVEGTTFEESAGLDPERYAAHGGCVPLRVGGAIVGVLGVSGLPQAEDHALAVEGLEAYLRR</sequence>
<dbReference type="RefSeq" id="WP_034632210.1">
    <property type="nucleotide sequence ID" value="NZ_AXNT01000104.1"/>
</dbReference>
<dbReference type="Proteomes" id="UP000029833">
    <property type="component" value="Unassembled WGS sequence"/>
</dbReference>
<dbReference type="PANTHER" id="PTHR28255:SF1">
    <property type="entry name" value="UPF0303 PROTEIN YBR137W"/>
    <property type="match status" value="1"/>
</dbReference>
<dbReference type="AlphaFoldDB" id="A0A0A0B6S3"/>
<dbReference type="Pfam" id="PF03928">
    <property type="entry name" value="HbpS-like"/>
    <property type="match status" value="1"/>
</dbReference>
<comment type="caution">
    <text evidence="1">The sequence shown here is derived from an EMBL/GenBank/DDBJ whole genome shotgun (WGS) entry which is preliminary data.</text>
</comment>
<protein>
    <submittedName>
        <fullName evidence="1">Uncharacterized protein</fullName>
    </submittedName>
</protein>
<dbReference type="OrthoDB" id="9815315at2"/>
<organism evidence="1 2">
    <name type="scientific">Cellulomonas cellasea DSM 20118</name>
    <dbReference type="NCBI Taxonomy" id="1408250"/>
    <lineage>
        <taxon>Bacteria</taxon>
        <taxon>Bacillati</taxon>
        <taxon>Actinomycetota</taxon>
        <taxon>Actinomycetes</taxon>
        <taxon>Micrococcales</taxon>
        <taxon>Cellulomonadaceae</taxon>
        <taxon>Cellulomonas</taxon>
    </lineage>
</organism>